<organism evidence="2 3">
    <name type="scientific">Phascolomyces articulosus</name>
    <dbReference type="NCBI Taxonomy" id="60185"/>
    <lineage>
        <taxon>Eukaryota</taxon>
        <taxon>Fungi</taxon>
        <taxon>Fungi incertae sedis</taxon>
        <taxon>Mucoromycota</taxon>
        <taxon>Mucoromycotina</taxon>
        <taxon>Mucoromycetes</taxon>
        <taxon>Mucorales</taxon>
        <taxon>Lichtheimiaceae</taxon>
        <taxon>Phascolomyces</taxon>
    </lineage>
</organism>
<proteinExistence type="predicted"/>
<dbReference type="AlphaFoldDB" id="A0AAD5P7M2"/>
<protein>
    <recommendedName>
        <fullName evidence="4">F-box domain-containing protein</fullName>
    </recommendedName>
</protein>
<feature type="compositionally biased region" description="Low complexity" evidence="1">
    <location>
        <begin position="221"/>
        <end position="234"/>
    </location>
</feature>
<feature type="region of interest" description="Disordered" evidence="1">
    <location>
        <begin position="252"/>
        <end position="281"/>
    </location>
</feature>
<reference evidence="2" key="1">
    <citation type="journal article" date="2022" name="IScience">
        <title>Evolution of zygomycete secretomes and the origins of terrestrial fungal ecologies.</title>
        <authorList>
            <person name="Chang Y."/>
            <person name="Wang Y."/>
            <person name="Mondo S."/>
            <person name="Ahrendt S."/>
            <person name="Andreopoulos W."/>
            <person name="Barry K."/>
            <person name="Beard J."/>
            <person name="Benny G.L."/>
            <person name="Blankenship S."/>
            <person name="Bonito G."/>
            <person name="Cuomo C."/>
            <person name="Desiro A."/>
            <person name="Gervers K.A."/>
            <person name="Hundley H."/>
            <person name="Kuo A."/>
            <person name="LaButti K."/>
            <person name="Lang B.F."/>
            <person name="Lipzen A."/>
            <person name="O'Donnell K."/>
            <person name="Pangilinan J."/>
            <person name="Reynolds N."/>
            <person name="Sandor L."/>
            <person name="Smith M.E."/>
            <person name="Tsang A."/>
            <person name="Grigoriev I.V."/>
            <person name="Stajich J.E."/>
            <person name="Spatafora J.W."/>
        </authorList>
    </citation>
    <scope>NUCLEOTIDE SEQUENCE</scope>
    <source>
        <strain evidence="2">RSA 2281</strain>
    </source>
</reference>
<sequence length="281" mass="32403">MKHFYRLSSLPIEAQNIIFNQLVFFERLKCTQVYRFVADNKLKWPHLFSEITNVSFDEGYYFNISQLFISYYMHINRSYVRKLPLIFRAKEISTKDKNDELSLIMDSWKISLSNVNPNYYSSSENVSSYASSEKETFEPEMLTTLGRNELRISCAHNVGALSELDNFLDKAPIVQNHTLKTLIVSCGEDSRIRKDTHVHIILDKLARHFIQNNSQPYAGWPQGNQQQPNQTNQTVSTNRARIMQQLYNNSQAAMAAAQATRESTHNNMNGNQTPNNTGGLY</sequence>
<evidence type="ECO:0008006" key="4">
    <source>
        <dbReference type="Google" id="ProtNLM"/>
    </source>
</evidence>
<feature type="region of interest" description="Disordered" evidence="1">
    <location>
        <begin position="215"/>
        <end position="236"/>
    </location>
</feature>
<evidence type="ECO:0000313" key="3">
    <source>
        <dbReference type="Proteomes" id="UP001209540"/>
    </source>
</evidence>
<evidence type="ECO:0000256" key="1">
    <source>
        <dbReference type="SAM" id="MobiDB-lite"/>
    </source>
</evidence>
<comment type="caution">
    <text evidence="2">The sequence shown here is derived from an EMBL/GenBank/DDBJ whole genome shotgun (WGS) entry which is preliminary data.</text>
</comment>
<accession>A0AAD5P7M2</accession>
<reference evidence="2" key="2">
    <citation type="submission" date="2023-02" db="EMBL/GenBank/DDBJ databases">
        <authorList>
            <consortium name="DOE Joint Genome Institute"/>
            <person name="Mondo S.J."/>
            <person name="Chang Y."/>
            <person name="Wang Y."/>
            <person name="Ahrendt S."/>
            <person name="Andreopoulos W."/>
            <person name="Barry K."/>
            <person name="Beard J."/>
            <person name="Benny G.L."/>
            <person name="Blankenship S."/>
            <person name="Bonito G."/>
            <person name="Cuomo C."/>
            <person name="Desiro A."/>
            <person name="Gervers K.A."/>
            <person name="Hundley H."/>
            <person name="Kuo A."/>
            <person name="LaButti K."/>
            <person name="Lang B.F."/>
            <person name="Lipzen A."/>
            <person name="O'Donnell K."/>
            <person name="Pangilinan J."/>
            <person name="Reynolds N."/>
            <person name="Sandor L."/>
            <person name="Smith M.W."/>
            <person name="Tsang A."/>
            <person name="Grigoriev I.V."/>
            <person name="Stajich J.E."/>
            <person name="Spatafora J.W."/>
        </authorList>
    </citation>
    <scope>NUCLEOTIDE SEQUENCE</scope>
    <source>
        <strain evidence="2">RSA 2281</strain>
    </source>
</reference>
<gene>
    <name evidence="2" type="ORF">BDA99DRAFT_543478</name>
</gene>
<dbReference type="EMBL" id="JAIXMP010000049">
    <property type="protein sequence ID" value="KAI9245825.1"/>
    <property type="molecule type" value="Genomic_DNA"/>
</dbReference>
<evidence type="ECO:0000313" key="2">
    <source>
        <dbReference type="EMBL" id="KAI9245825.1"/>
    </source>
</evidence>
<dbReference type="Proteomes" id="UP001209540">
    <property type="component" value="Unassembled WGS sequence"/>
</dbReference>
<keyword evidence="3" id="KW-1185">Reference proteome</keyword>
<name>A0AAD5P7M2_9FUNG</name>